<reference evidence="4 5" key="1">
    <citation type="submission" date="2018-07" db="EMBL/GenBank/DDBJ databases">
        <title>New species, Clostridium PI-S10-A1B.</title>
        <authorList>
            <person name="Krishna G."/>
            <person name="Summeta K."/>
            <person name="Shikha S."/>
            <person name="Prabhu P.B."/>
            <person name="Suresh K."/>
        </authorList>
    </citation>
    <scope>NUCLEOTIDE SEQUENCE [LARGE SCALE GENOMIC DNA]</scope>
    <source>
        <strain evidence="4 5">PI-S10-A1B</strain>
    </source>
</reference>
<dbReference type="InterPro" id="IPR029039">
    <property type="entry name" value="Flavoprotein-like_sf"/>
</dbReference>
<dbReference type="Gene3D" id="3.40.50.360">
    <property type="match status" value="1"/>
</dbReference>
<evidence type="ECO:0000313" key="5">
    <source>
        <dbReference type="Proteomes" id="UP000260680"/>
    </source>
</evidence>
<dbReference type="Pfam" id="PF03358">
    <property type="entry name" value="FMN_red"/>
    <property type="match status" value="1"/>
</dbReference>
<accession>A0A3E2NII3</accession>
<dbReference type="PANTHER" id="PTHR43278">
    <property type="entry name" value="NAD(P)H-DEPENDENT FMN-CONTAINING OXIDOREDUCTASE YWQN-RELATED"/>
    <property type="match status" value="1"/>
</dbReference>
<protein>
    <submittedName>
        <fullName evidence="4">Flavodoxin family protein</fullName>
    </submittedName>
</protein>
<feature type="domain" description="NADPH-dependent FMN reductase-like" evidence="3">
    <location>
        <begin position="3"/>
        <end position="144"/>
    </location>
</feature>
<evidence type="ECO:0000313" key="4">
    <source>
        <dbReference type="EMBL" id="RFZ80720.1"/>
    </source>
</evidence>
<keyword evidence="2" id="KW-0288">FMN</keyword>
<dbReference type="SUPFAM" id="SSF52218">
    <property type="entry name" value="Flavoproteins"/>
    <property type="match status" value="1"/>
</dbReference>
<dbReference type="AlphaFoldDB" id="A0A3E2NII3"/>
<dbReference type="Proteomes" id="UP000260680">
    <property type="component" value="Unassembled WGS sequence"/>
</dbReference>
<dbReference type="InterPro" id="IPR005025">
    <property type="entry name" value="FMN_Rdtase-like_dom"/>
</dbReference>
<dbReference type="OrthoDB" id="3789967at2"/>
<organism evidence="4 5">
    <name type="scientific">Lacrimispora amygdalina</name>
    <dbReference type="NCBI Taxonomy" id="253257"/>
    <lineage>
        <taxon>Bacteria</taxon>
        <taxon>Bacillati</taxon>
        <taxon>Bacillota</taxon>
        <taxon>Clostridia</taxon>
        <taxon>Lachnospirales</taxon>
        <taxon>Lachnospiraceae</taxon>
        <taxon>Lacrimispora</taxon>
    </lineage>
</organism>
<name>A0A3E2NII3_9FIRM</name>
<dbReference type="EMBL" id="QOHO01000006">
    <property type="protein sequence ID" value="RFZ80720.1"/>
    <property type="molecule type" value="Genomic_DNA"/>
</dbReference>
<evidence type="ECO:0000256" key="2">
    <source>
        <dbReference type="ARBA" id="ARBA00022643"/>
    </source>
</evidence>
<sequence>MKKVTAFIGSAQKKATYEAVREFERNLKSHTEIEFEYVFLKDYRIEFCRGCKLCFNKGKKFCPIHDDRDLLIDKMIHSDGVIFASPNYAFHVSASMKNLLDRTAFFLHRPCFFGKAFTSIVTQGIYGGNSIIKYLGNMGENLGYSTAKGCVLKTLEPVTKDVQKKNSLEIKKAAVRFNRVLMRQTAPAPSLFRLMMFRMSRTSMKEMLNDEYYDYRYYSTNGWFESDYYYDVSLNPIKKLMGRIFDYIGHRMAGVD</sequence>
<evidence type="ECO:0000256" key="1">
    <source>
        <dbReference type="ARBA" id="ARBA00022630"/>
    </source>
</evidence>
<dbReference type="InterPro" id="IPR051796">
    <property type="entry name" value="ISF_SsuE-like"/>
</dbReference>
<keyword evidence="1" id="KW-0285">Flavoprotein</keyword>
<dbReference type="PANTHER" id="PTHR43278:SF2">
    <property type="entry name" value="IRON-SULFUR FLAVOPROTEIN"/>
    <property type="match status" value="1"/>
</dbReference>
<dbReference type="RefSeq" id="WP_117415319.1">
    <property type="nucleotide sequence ID" value="NZ_QOHO01000006.1"/>
</dbReference>
<dbReference type="GO" id="GO:0016491">
    <property type="term" value="F:oxidoreductase activity"/>
    <property type="evidence" value="ECO:0007669"/>
    <property type="project" value="InterPro"/>
</dbReference>
<evidence type="ECO:0000259" key="3">
    <source>
        <dbReference type="Pfam" id="PF03358"/>
    </source>
</evidence>
<comment type="caution">
    <text evidence="4">The sequence shown here is derived from an EMBL/GenBank/DDBJ whole genome shotgun (WGS) entry which is preliminary data.</text>
</comment>
<proteinExistence type="predicted"/>
<gene>
    <name evidence="4" type="ORF">DS742_01735</name>
</gene>